<name>A0A1I8IIN8_9PLAT</name>
<dbReference type="WBParaSite" id="maker-uti_cns_0012889-snap-gene-0.6-mRNA-1">
    <property type="protein sequence ID" value="maker-uti_cns_0012889-snap-gene-0.6-mRNA-1"/>
    <property type="gene ID" value="maker-uti_cns_0012889-snap-gene-0.6"/>
</dbReference>
<keyword evidence="1" id="KW-1185">Reference proteome</keyword>
<dbReference type="SUPFAM" id="SSF48371">
    <property type="entry name" value="ARM repeat"/>
    <property type="match status" value="1"/>
</dbReference>
<dbReference type="Proteomes" id="UP000095280">
    <property type="component" value="Unplaced"/>
</dbReference>
<dbReference type="InterPro" id="IPR051177">
    <property type="entry name" value="CIK-Related_Protein"/>
</dbReference>
<sequence length="183" mass="20540">PIVYRRVVPLVAENLWLSADLTPFVLPCLLRIIMHSTAEEFRSHLSEHTLAVLRRPRTAQTNLVLVEHTDILVERLTDEEVRADLLPLVIATLESNSASGQEAALNAFCVLQDQIDDNTMRRLILPKAKLAFVGGASLNMQVKALACLDQLIGKLDKMIILDEILPFLLEINFSDRDIYMAVI</sequence>
<organism evidence="1 2">
    <name type="scientific">Macrostomum lignano</name>
    <dbReference type="NCBI Taxonomy" id="282301"/>
    <lineage>
        <taxon>Eukaryota</taxon>
        <taxon>Metazoa</taxon>
        <taxon>Spiralia</taxon>
        <taxon>Lophotrochozoa</taxon>
        <taxon>Platyhelminthes</taxon>
        <taxon>Rhabditophora</taxon>
        <taxon>Macrostomorpha</taxon>
        <taxon>Macrostomida</taxon>
        <taxon>Macrostomidae</taxon>
        <taxon>Macrostomum</taxon>
    </lineage>
</organism>
<dbReference type="PANTHER" id="PTHR12984">
    <property type="entry name" value="SCY1-RELATED S/T PROTEIN KINASE-LIKE"/>
    <property type="match status" value="1"/>
</dbReference>
<dbReference type="AlphaFoldDB" id="A0A1I8IIN8"/>
<proteinExistence type="predicted"/>
<accession>A0A1I8IIN8</accession>
<evidence type="ECO:0000313" key="1">
    <source>
        <dbReference type="Proteomes" id="UP000095280"/>
    </source>
</evidence>
<evidence type="ECO:0000313" key="2">
    <source>
        <dbReference type="WBParaSite" id="maker-uti_cns_0012889-snap-gene-0.6-mRNA-1"/>
    </source>
</evidence>
<reference evidence="2" key="1">
    <citation type="submission" date="2016-11" db="UniProtKB">
        <authorList>
            <consortium name="WormBaseParasite"/>
        </authorList>
    </citation>
    <scope>IDENTIFICATION</scope>
</reference>
<dbReference type="InterPro" id="IPR011989">
    <property type="entry name" value="ARM-like"/>
</dbReference>
<dbReference type="PANTHER" id="PTHR12984:SF16">
    <property type="entry name" value="BLACK MATCH, ISOFORM H"/>
    <property type="match status" value="1"/>
</dbReference>
<dbReference type="InterPro" id="IPR016024">
    <property type="entry name" value="ARM-type_fold"/>
</dbReference>
<dbReference type="Gene3D" id="1.25.10.10">
    <property type="entry name" value="Leucine-rich Repeat Variant"/>
    <property type="match status" value="1"/>
</dbReference>
<protein>
    <submittedName>
        <fullName evidence="2">Cse1 domain-containing protein</fullName>
    </submittedName>
</protein>